<dbReference type="RefSeq" id="WP_188162762.1">
    <property type="nucleotide sequence ID" value="NZ_JACVVX010000001.1"/>
</dbReference>
<name>A0A8J6U6L6_9HYPH</name>
<evidence type="ECO:0000259" key="1">
    <source>
        <dbReference type="Pfam" id="PF12770"/>
    </source>
</evidence>
<accession>A0A8J6U6L6</accession>
<dbReference type="EMBL" id="JACVVX010000001">
    <property type="protein sequence ID" value="MBD0413322.1"/>
    <property type="molecule type" value="Genomic_DNA"/>
</dbReference>
<protein>
    <submittedName>
        <fullName evidence="2">CHAT domain-containing protein</fullName>
    </submittedName>
</protein>
<dbReference type="Pfam" id="PF12770">
    <property type="entry name" value="CHAT"/>
    <property type="match status" value="1"/>
</dbReference>
<dbReference type="Proteomes" id="UP000643405">
    <property type="component" value="Unassembled WGS sequence"/>
</dbReference>
<dbReference type="AlphaFoldDB" id="A0A8J6U6L6"/>
<evidence type="ECO:0000313" key="3">
    <source>
        <dbReference type="Proteomes" id="UP000643405"/>
    </source>
</evidence>
<organism evidence="2 3">
    <name type="scientific">Oryzicola mucosus</name>
    <dbReference type="NCBI Taxonomy" id="2767425"/>
    <lineage>
        <taxon>Bacteria</taxon>
        <taxon>Pseudomonadati</taxon>
        <taxon>Pseudomonadota</taxon>
        <taxon>Alphaproteobacteria</taxon>
        <taxon>Hyphomicrobiales</taxon>
        <taxon>Phyllobacteriaceae</taxon>
        <taxon>Oryzicola</taxon>
    </lineage>
</organism>
<evidence type="ECO:0000313" key="2">
    <source>
        <dbReference type="EMBL" id="MBD0413322.1"/>
    </source>
</evidence>
<keyword evidence="3" id="KW-1185">Reference proteome</keyword>
<dbReference type="InterPro" id="IPR024983">
    <property type="entry name" value="CHAT_dom"/>
</dbReference>
<gene>
    <name evidence="2" type="ORF">ICI42_01455</name>
</gene>
<comment type="caution">
    <text evidence="2">The sequence shown here is derived from an EMBL/GenBank/DDBJ whole genome shotgun (WGS) entry which is preliminary data.</text>
</comment>
<feature type="domain" description="CHAT" evidence="1">
    <location>
        <begin position="932"/>
        <end position="1272"/>
    </location>
</feature>
<reference evidence="2" key="1">
    <citation type="submission" date="2020-09" db="EMBL/GenBank/DDBJ databases">
        <title>Genome seq and assembly of Tianweitania sp.</title>
        <authorList>
            <person name="Chhetri G."/>
        </authorList>
    </citation>
    <scope>NUCLEOTIDE SEQUENCE</scope>
    <source>
        <strain evidence="2">Rool2</strain>
    </source>
</reference>
<proteinExistence type="predicted"/>
<sequence>MTLGGFFTSTSRAEADQATVCDALDDFAITKRFVANELHREAVRLSFDFTRDDREQRAQELLPRLHETVKELLHAPDAKVNRVAILTADLAELAKIADPKQYGKAADDALRKVFELLLSNASDVVEVDYLVNLASSQAHNAAEQIDAVKRHYSVAGAQIRQVAALDRMGSGYEDAGDRLRFARAMREIAPSTGNARAVYDADAAFVIAAAEAAVDSDAKAIASGFLPVARSRLERWRADFENGEIDSVDGRCLAQQGVVAAINELLKDTLPQAEMEANYRLEALETVTFGELATDYAGASQPYAELLGLRAIDDASYRDLMRYFARINPGANDAESGEIGMAISGADIFDSMMVPDLARELFRDAKSWSAGIDDPAVRFLTLQRSLRFEWRAGSASRLDADIAEARAILAAHGDRIDPVQRIQFAVFEAEFYDSRLEDREAAAALGQAIDLASTPYENVSDAGNVTTLYDEDISRLVVDHLRNRFCGGCGGLMRPMVERWWRAAVDADRQTGNKTSEPMTFEILKSDAAAAQPLKADAQQEILRILALQRTEVEAYPKAAEILDSLDPNERERVLVASRRFADQEISSSSVLTMLTDQDVIGVRRVLDPIVSSMAAHYSNFGIDTAIFETLSAFAEALTELRFPIAAQAVDDNIARLDEPGHNIKAWTEPDANARLQIARVLAPAYARLGGYAVADQDWRKASARLDQASQLMSARLKQEWQVGNDQAGLLYQAFQPSLKHVAELRFLVAGDMTARQQLPDAVERTFADLQSAMLGDTALATQTAIKNSITRDVRLRDAVDARDRALGTLAQIEATEAILPSKLPWVIRKRREEAHTAITAASAVIAEKLTVSEDLASLSPSTVADAESALEADEALAMLHVGSAHIYGLVLRPGLEPFLFVSPIAATDLSDRIAKLRRQASSFGAVDMGNAAALYDVLLRPAEAALERVGHLIVVGDGPLPGLPWAMLSTGATIDKAGGKPEAVGVRGAKPIGDGSLATVDWAAQPFLIRRFPVSLSPSVRSLVAQRKGLKASEAPKPFFGIGNPLLGGAVPAQEMEVASLFTRDGGVDVAALSDLAPLPETADELRALAASFKVGDEALLLAGQATESRLAERSLSDYRVLAFATHGILAGEVGGTVEPGLVLSPEAFDMAGRDGYLSLSEIMALKLDADLVILSACNTGGADGRPRAEWMSGLARGFIAAGARQLLVTLWAIPSKPTVRLTTGMTGAHAEAPGSGWPRALQASILAMIDKPVGPAESHPASWASFTVLGVGSR</sequence>